<dbReference type="PANTHER" id="PTHR30035">
    <property type="entry name" value="LIPOPROTEIN VACJ-RELATED"/>
    <property type="match status" value="1"/>
</dbReference>
<accession>A0ABT8AA58</accession>
<comment type="similarity">
    <text evidence="1">Belongs to the MlaA family.</text>
</comment>
<evidence type="ECO:0000313" key="3">
    <source>
        <dbReference type="EMBL" id="MDN3566538.1"/>
    </source>
</evidence>
<reference evidence="4" key="1">
    <citation type="journal article" date="2019" name="Int. J. Syst. Evol. Microbiol.">
        <title>The Global Catalogue of Microorganisms (GCM) 10K type strain sequencing project: providing services to taxonomists for standard genome sequencing and annotation.</title>
        <authorList>
            <consortium name="The Broad Institute Genomics Platform"/>
            <consortium name="The Broad Institute Genome Sequencing Center for Infectious Disease"/>
            <person name="Wu L."/>
            <person name="Ma J."/>
        </authorList>
    </citation>
    <scope>NUCLEOTIDE SEQUENCE [LARGE SCALE GENOMIC DNA]</scope>
    <source>
        <strain evidence="4">CECT 7131</strain>
    </source>
</reference>
<dbReference type="PRINTS" id="PR01805">
    <property type="entry name" value="VACJLIPOPROT"/>
</dbReference>
<comment type="caution">
    <text evidence="3">The sequence shown here is derived from an EMBL/GenBank/DDBJ whole genome shotgun (WGS) entry which is preliminary data.</text>
</comment>
<proteinExistence type="inferred from homology"/>
<evidence type="ECO:0000256" key="1">
    <source>
        <dbReference type="ARBA" id="ARBA00010634"/>
    </source>
</evidence>
<organism evidence="3 4">
    <name type="scientific">Paeniroseomonas aquatica</name>
    <dbReference type="NCBI Taxonomy" id="373043"/>
    <lineage>
        <taxon>Bacteria</taxon>
        <taxon>Pseudomonadati</taxon>
        <taxon>Pseudomonadota</taxon>
        <taxon>Alphaproteobacteria</taxon>
        <taxon>Acetobacterales</taxon>
        <taxon>Acetobacteraceae</taxon>
        <taxon>Paeniroseomonas</taxon>
    </lineage>
</organism>
<dbReference type="PANTHER" id="PTHR30035:SF3">
    <property type="entry name" value="INTERMEMBRANE PHOSPHOLIPID TRANSPORT SYSTEM LIPOPROTEIN MLAA"/>
    <property type="match status" value="1"/>
</dbReference>
<dbReference type="Proteomes" id="UP001529369">
    <property type="component" value="Unassembled WGS sequence"/>
</dbReference>
<dbReference type="RefSeq" id="WP_290318465.1">
    <property type="nucleotide sequence ID" value="NZ_JAUFPN010000178.1"/>
</dbReference>
<sequence length="241" mass="24679">MTRRADVLRPAGGLGRAALALVLALVLAQPVAARAAGDPLEDWNRRVHAANARLQAQILAPLARAYVAATPAWVRQGAGNILANLGEPLTALSSLAGGEPGQAAHAAARVGINSTLGLGGLRDRAAAMGYSRQSFTLADAACGWGVPAGPYLVLPLIGPSTLRDAAALLATSTALSQALGTEPVLAWSGGDLFLGYAAAHEDLARIEAEALDAYAVLRSAYLQRRASRCPADRLPPAAEAD</sequence>
<dbReference type="EMBL" id="JAUFPN010000178">
    <property type="protein sequence ID" value="MDN3566538.1"/>
    <property type="molecule type" value="Genomic_DNA"/>
</dbReference>
<protein>
    <submittedName>
        <fullName evidence="3">VacJ family lipoprotein</fullName>
    </submittedName>
</protein>
<keyword evidence="3" id="KW-0449">Lipoprotein</keyword>
<dbReference type="InterPro" id="IPR007428">
    <property type="entry name" value="MlaA"/>
</dbReference>
<evidence type="ECO:0000256" key="2">
    <source>
        <dbReference type="ARBA" id="ARBA00022729"/>
    </source>
</evidence>
<keyword evidence="4" id="KW-1185">Reference proteome</keyword>
<keyword evidence="2" id="KW-0732">Signal</keyword>
<gene>
    <name evidence="3" type="ORF">QWZ14_19370</name>
</gene>
<dbReference type="Pfam" id="PF04333">
    <property type="entry name" value="MlaA"/>
    <property type="match status" value="1"/>
</dbReference>
<evidence type="ECO:0000313" key="4">
    <source>
        <dbReference type="Proteomes" id="UP001529369"/>
    </source>
</evidence>
<name>A0ABT8AA58_9PROT</name>